<protein>
    <submittedName>
        <fullName evidence="2">Uncharacterized protein</fullName>
    </submittedName>
</protein>
<gene>
    <name evidence="2" type="ORF">SAMIE_1034310</name>
</gene>
<evidence type="ECO:0000256" key="1">
    <source>
        <dbReference type="SAM" id="MobiDB-lite"/>
    </source>
</evidence>
<name>A0A494WFU6_9SPHN</name>
<dbReference type="Proteomes" id="UP000279959">
    <property type="component" value="Chromosome"/>
</dbReference>
<accession>A0A494WFU6</accession>
<reference evidence="2 3" key="1">
    <citation type="submission" date="2018-05" db="EMBL/GenBank/DDBJ databases">
        <title>Complete Genome Sequence of the Nonylphenol-Degrading Bacterium Sphingobium amiense DSM 16289T.</title>
        <authorList>
            <person name="Ootsuka M."/>
            <person name="Nishizawa T."/>
            <person name="Ohta H."/>
        </authorList>
    </citation>
    <scope>NUCLEOTIDE SEQUENCE [LARGE SCALE GENOMIC DNA]</scope>
    <source>
        <strain evidence="2 3">DSM 16289</strain>
    </source>
</reference>
<organism evidence="2 3">
    <name type="scientific">Sphingobium amiense</name>
    <dbReference type="NCBI Taxonomy" id="135719"/>
    <lineage>
        <taxon>Bacteria</taxon>
        <taxon>Pseudomonadati</taxon>
        <taxon>Pseudomonadota</taxon>
        <taxon>Alphaproteobacteria</taxon>
        <taxon>Sphingomonadales</taxon>
        <taxon>Sphingomonadaceae</taxon>
        <taxon>Sphingobium</taxon>
    </lineage>
</organism>
<proteinExistence type="predicted"/>
<dbReference type="KEGG" id="sami:SAMIE_1034310"/>
<feature type="compositionally biased region" description="Basic and acidic residues" evidence="1">
    <location>
        <begin position="1"/>
        <end position="19"/>
    </location>
</feature>
<dbReference type="AlphaFoldDB" id="A0A494WFU6"/>
<sequence length="180" mass="19121">MILNDAARKRSEREPETRRRGWPGMMRAFALCALAALAACGREPAGKDDGQPEIVSNIVEDAVPEAGEARQPENRAEAQAQPAADSIPAALQGRWTGLPDACGDRAAALELNIGPDSLIFHESVGQVEAVKRGEDGDMRVTAAFTGEGESWTRTLTLRPAADGATLTIVNDGTATVRKRC</sequence>
<evidence type="ECO:0000313" key="3">
    <source>
        <dbReference type="Proteomes" id="UP000279959"/>
    </source>
</evidence>
<dbReference type="EMBL" id="AP018664">
    <property type="protein sequence ID" value="BBD99930.1"/>
    <property type="molecule type" value="Genomic_DNA"/>
</dbReference>
<evidence type="ECO:0000313" key="2">
    <source>
        <dbReference type="EMBL" id="BBD99930.1"/>
    </source>
</evidence>
<keyword evidence="3" id="KW-1185">Reference proteome</keyword>
<feature type="region of interest" description="Disordered" evidence="1">
    <location>
        <begin position="1"/>
        <end position="21"/>
    </location>
</feature>